<name>A0A803NPW7_CANSA</name>
<organism evidence="2 3">
    <name type="scientific">Cannabis sativa</name>
    <name type="common">Hemp</name>
    <name type="synonym">Marijuana</name>
    <dbReference type="NCBI Taxonomy" id="3483"/>
    <lineage>
        <taxon>Eukaryota</taxon>
        <taxon>Viridiplantae</taxon>
        <taxon>Streptophyta</taxon>
        <taxon>Embryophyta</taxon>
        <taxon>Tracheophyta</taxon>
        <taxon>Spermatophyta</taxon>
        <taxon>Magnoliopsida</taxon>
        <taxon>eudicotyledons</taxon>
        <taxon>Gunneridae</taxon>
        <taxon>Pentapetalae</taxon>
        <taxon>rosids</taxon>
        <taxon>fabids</taxon>
        <taxon>Rosales</taxon>
        <taxon>Cannabaceae</taxon>
        <taxon>Cannabis</taxon>
    </lineage>
</organism>
<dbReference type="EMBL" id="UZAU01000018">
    <property type="status" value="NOT_ANNOTATED_CDS"/>
    <property type="molecule type" value="Genomic_DNA"/>
</dbReference>
<feature type="domain" description="Retrovirus-related Pol polyprotein from transposon TNT 1-94-like beta-barrel" evidence="1">
    <location>
        <begin position="108"/>
        <end position="186"/>
    </location>
</feature>
<proteinExistence type="predicted"/>
<keyword evidence="3" id="KW-1185">Reference proteome</keyword>
<protein>
    <recommendedName>
        <fullName evidence="1">Retrovirus-related Pol polyprotein from transposon TNT 1-94-like beta-barrel domain-containing protein</fullName>
    </recommendedName>
</protein>
<reference evidence="2" key="1">
    <citation type="submission" date="2018-11" db="EMBL/GenBank/DDBJ databases">
        <authorList>
            <person name="Grassa J C."/>
        </authorList>
    </citation>
    <scope>NUCLEOTIDE SEQUENCE [LARGE SCALE GENOMIC DNA]</scope>
</reference>
<dbReference type="Pfam" id="PF22936">
    <property type="entry name" value="Pol_BBD"/>
    <property type="match status" value="1"/>
</dbReference>
<evidence type="ECO:0000313" key="3">
    <source>
        <dbReference type="Proteomes" id="UP000596661"/>
    </source>
</evidence>
<dbReference type="Gramene" id="evm.model.01.607">
    <property type="protein sequence ID" value="cds.evm.model.01.607"/>
    <property type="gene ID" value="evm.TU.01.607"/>
</dbReference>
<dbReference type="AlphaFoldDB" id="A0A803NPW7"/>
<dbReference type="Proteomes" id="UP000596661">
    <property type="component" value="Chromosome 1"/>
</dbReference>
<dbReference type="EnsemblPlants" id="evm.model.01.607">
    <property type="protein sequence ID" value="cds.evm.model.01.607"/>
    <property type="gene ID" value="evm.TU.01.607"/>
</dbReference>
<sequence>MTFTRFEVDKFNGTNDFGLWRIKMKAYLVHQGILEAIDQEELPALGEDKKKIKKVQNKAHKCHITEALKAKLQRDKSKERGDVGVVTDGYESADVLVVSSQESGDSLILDSRCSFHMIPRRELFDSFKKLDGGSVLLGDNKAWKVAEIGTVRIKFHDDQVGTIQDFMYVPDLKRNLLSIGELIEKRHTIKIDIFFKVMKGSLVVMK</sequence>
<dbReference type="InterPro" id="IPR054722">
    <property type="entry name" value="PolX-like_BBD"/>
</dbReference>
<accession>A0A803NPW7</accession>
<evidence type="ECO:0000313" key="2">
    <source>
        <dbReference type="EnsemblPlants" id="cds.evm.model.01.607"/>
    </source>
</evidence>
<reference evidence="2" key="2">
    <citation type="submission" date="2021-03" db="UniProtKB">
        <authorList>
            <consortium name="EnsemblPlants"/>
        </authorList>
    </citation>
    <scope>IDENTIFICATION</scope>
</reference>
<evidence type="ECO:0000259" key="1">
    <source>
        <dbReference type="Pfam" id="PF22936"/>
    </source>
</evidence>